<feature type="binding site" evidence="14">
    <location>
        <begin position="202"/>
        <end position="209"/>
    </location>
    <ligand>
        <name>ATP</name>
        <dbReference type="ChEBI" id="CHEBI:30616"/>
    </ligand>
</feature>
<accession>A0A926RU36</accession>
<evidence type="ECO:0000256" key="14">
    <source>
        <dbReference type="HAMAP-Rule" id="MF_01458"/>
    </source>
</evidence>
<keyword evidence="4 14" id="KW-0812">Transmembrane</keyword>
<keyword evidence="9 14" id="KW-0067">ATP-binding</keyword>
<comment type="function">
    <text evidence="14">Acts as a processive, ATP-dependent zinc metallopeptidase for both cytoplasmic and membrane proteins. Plays a role in the quality control of integral membrane proteins.</text>
</comment>
<dbReference type="RefSeq" id="WP_191140945.1">
    <property type="nucleotide sequence ID" value="NZ_JACXAG020000010.1"/>
</dbReference>
<dbReference type="InterPro" id="IPR003960">
    <property type="entry name" value="ATPase_AAA_CS"/>
</dbReference>
<dbReference type="Gene3D" id="3.30.720.210">
    <property type="match status" value="1"/>
</dbReference>
<reference evidence="18" key="1">
    <citation type="submission" date="2020-09" db="EMBL/GenBank/DDBJ databases">
        <title>A novel bacterium of genus Hazenella, isolated from South China Sea.</title>
        <authorList>
            <person name="Huang H."/>
            <person name="Mo K."/>
            <person name="Hu Y."/>
        </authorList>
    </citation>
    <scope>NUCLEOTIDE SEQUENCE</scope>
    <source>
        <strain evidence="18">IB182357</strain>
    </source>
</reference>
<dbReference type="InterPro" id="IPR003959">
    <property type="entry name" value="ATPase_AAA_core"/>
</dbReference>
<dbReference type="NCBIfam" id="TIGR01241">
    <property type="entry name" value="FtsH_fam"/>
    <property type="match status" value="1"/>
</dbReference>
<dbReference type="SUPFAM" id="SSF52540">
    <property type="entry name" value="P-loop containing nucleoside triphosphate hydrolases"/>
    <property type="match status" value="1"/>
</dbReference>
<dbReference type="SUPFAM" id="SSF140990">
    <property type="entry name" value="FtsH protease domain-like"/>
    <property type="match status" value="1"/>
</dbReference>
<evidence type="ECO:0000256" key="5">
    <source>
        <dbReference type="ARBA" id="ARBA00022723"/>
    </source>
</evidence>
<comment type="subcellular location">
    <subcellularLocation>
        <location evidence="14">Cell membrane</location>
        <topology evidence="14">Multi-pass membrane protein</topology>
        <orientation evidence="14">Cytoplasmic side</orientation>
    </subcellularLocation>
    <subcellularLocation>
        <location evidence="1">Membrane</location>
    </subcellularLocation>
</comment>
<comment type="cofactor">
    <cofactor evidence="14">
        <name>Zn(2+)</name>
        <dbReference type="ChEBI" id="CHEBI:29105"/>
    </cofactor>
    <text evidence="14">Binds 1 zinc ion per subunit.</text>
</comment>
<keyword evidence="19" id="KW-1185">Reference proteome</keyword>
<keyword evidence="14" id="KW-1003">Cell membrane</keyword>
<dbReference type="InterPro" id="IPR041569">
    <property type="entry name" value="AAA_lid_3"/>
</dbReference>
<evidence type="ECO:0000256" key="2">
    <source>
        <dbReference type="ARBA" id="ARBA00010044"/>
    </source>
</evidence>
<dbReference type="GO" id="GO:0030163">
    <property type="term" value="P:protein catabolic process"/>
    <property type="evidence" value="ECO:0007669"/>
    <property type="project" value="UniProtKB-UniRule"/>
</dbReference>
<evidence type="ECO:0000256" key="4">
    <source>
        <dbReference type="ARBA" id="ARBA00022692"/>
    </source>
</evidence>
<feature type="active site" evidence="14">
    <location>
        <position position="425"/>
    </location>
</feature>
<dbReference type="InterPro" id="IPR005936">
    <property type="entry name" value="FtsH"/>
</dbReference>
<comment type="similarity">
    <text evidence="15">Belongs to the AAA ATPase family.</text>
</comment>
<keyword evidence="6 14" id="KW-0547">Nucleotide-binding</keyword>
<dbReference type="GO" id="GO:0008270">
    <property type="term" value="F:zinc ion binding"/>
    <property type="evidence" value="ECO:0007669"/>
    <property type="project" value="UniProtKB-UniRule"/>
</dbReference>
<evidence type="ECO:0000256" key="13">
    <source>
        <dbReference type="ARBA" id="ARBA00061570"/>
    </source>
</evidence>
<name>A0A926RU36_9BACL</name>
<evidence type="ECO:0000256" key="7">
    <source>
        <dbReference type="ARBA" id="ARBA00022801"/>
    </source>
</evidence>
<dbReference type="EMBL" id="JACXAH010000010">
    <property type="protein sequence ID" value="MBD1372448.1"/>
    <property type="molecule type" value="Genomic_DNA"/>
</dbReference>
<protein>
    <recommendedName>
        <fullName evidence="14">ATP-dependent zinc metalloprotease FtsH</fullName>
        <ecNumber evidence="14">3.4.24.-</ecNumber>
    </recommendedName>
</protein>
<dbReference type="InterPro" id="IPR037219">
    <property type="entry name" value="Peptidase_M41-like"/>
</dbReference>
<dbReference type="EC" id="3.4.24.-" evidence="14"/>
<evidence type="ECO:0000313" key="19">
    <source>
        <dbReference type="Proteomes" id="UP000661691"/>
    </source>
</evidence>
<dbReference type="CDD" id="cd19501">
    <property type="entry name" value="RecA-like_FtsH"/>
    <property type="match status" value="1"/>
</dbReference>
<feature type="binding site" evidence="14">
    <location>
        <position position="424"/>
    </location>
    <ligand>
        <name>Zn(2+)</name>
        <dbReference type="ChEBI" id="CHEBI:29105"/>
        <note>catalytic</note>
    </ligand>
</feature>
<dbReference type="InterPro" id="IPR003593">
    <property type="entry name" value="AAA+_ATPase"/>
</dbReference>
<dbReference type="Pfam" id="PF17862">
    <property type="entry name" value="AAA_lid_3"/>
    <property type="match status" value="1"/>
</dbReference>
<dbReference type="SMART" id="SM00382">
    <property type="entry name" value="AAA"/>
    <property type="match status" value="1"/>
</dbReference>
<keyword evidence="3 14" id="KW-0645">Protease</keyword>
<dbReference type="HAMAP" id="MF_01458">
    <property type="entry name" value="FtsH"/>
    <property type="match status" value="1"/>
</dbReference>
<evidence type="ECO:0000259" key="17">
    <source>
        <dbReference type="SMART" id="SM00382"/>
    </source>
</evidence>
<evidence type="ECO:0000256" key="12">
    <source>
        <dbReference type="ARBA" id="ARBA00023136"/>
    </source>
</evidence>
<dbReference type="GO" id="GO:0005524">
    <property type="term" value="F:ATP binding"/>
    <property type="evidence" value="ECO:0007669"/>
    <property type="project" value="UniProtKB-UniRule"/>
</dbReference>
<evidence type="ECO:0000256" key="16">
    <source>
        <dbReference type="SAM" id="MobiDB-lite"/>
    </source>
</evidence>
<dbReference type="Pfam" id="PF01434">
    <property type="entry name" value="Peptidase_M41"/>
    <property type="match status" value="1"/>
</dbReference>
<feature type="compositionally biased region" description="Basic and acidic residues" evidence="16">
    <location>
        <begin position="620"/>
        <end position="634"/>
    </location>
</feature>
<dbReference type="PANTHER" id="PTHR23076:SF113">
    <property type="entry name" value="ATP-DEPENDENT ZINC METALLOPROTEASE FTSH 1, CHLOROPLASTIC-RELATED"/>
    <property type="match status" value="1"/>
</dbReference>
<dbReference type="Gene3D" id="1.10.8.60">
    <property type="match status" value="1"/>
</dbReference>
<dbReference type="FunFam" id="1.20.58.760:FF:000001">
    <property type="entry name" value="ATP-dependent zinc metalloprotease FtsH"/>
    <property type="match status" value="1"/>
</dbReference>
<dbReference type="Proteomes" id="UP000661691">
    <property type="component" value="Unassembled WGS sequence"/>
</dbReference>
<dbReference type="PROSITE" id="PS00674">
    <property type="entry name" value="AAA"/>
    <property type="match status" value="1"/>
</dbReference>
<feature type="region of interest" description="Disordered" evidence="16">
    <location>
        <begin position="617"/>
        <end position="640"/>
    </location>
</feature>
<evidence type="ECO:0000256" key="3">
    <source>
        <dbReference type="ARBA" id="ARBA00022670"/>
    </source>
</evidence>
<dbReference type="GO" id="GO:0004176">
    <property type="term" value="F:ATP-dependent peptidase activity"/>
    <property type="evidence" value="ECO:0007669"/>
    <property type="project" value="InterPro"/>
</dbReference>
<comment type="subunit">
    <text evidence="14">Homohexamer.</text>
</comment>
<keyword evidence="11 14" id="KW-0482">Metalloprotease</keyword>
<gene>
    <name evidence="14 18" type="primary">ftsH</name>
    <name evidence="18" type="ORF">IC620_08760</name>
</gene>
<evidence type="ECO:0000256" key="6">
    <source>
        <dbReference type="ARBA" id="ARBA00022741"/>
    </source>
</evidence>
<dbReference type="InterPro" id="IPR000642">
    <property type="entry name" value="Peptidase_M41"/>
</dbReference>
<evidence type="ECO:0000313" key="18">
    <source>
        <dbReference type="EMBL" id="MBD1372448.1"/>
    </source>
</evidence>
<feature type="binding site" evidence="14">
    <location>
        <position position="500"/>
    </location>
    <ligand>
        <name>Zn(2+)</name>
        <dbReference type="ChEBI" id="CHEBI:29105"/>
        <note>catalytic</note>
    </ligand>
</feature>
<evidence type="ECO:0000256" key="10">
    <source>
        <dbReference type="ARBA" id="ARBA00022989"/>
    </source>
</evidence>
<keyword evidence="5 14" id="KW-0479">Metal-binding</keyword>
<feature type="domain" description="AAA+ ATPase" evidence="17">
    <location>
        <begin position="194"/>
        <end position="333"/>
    </location>
</feature>
<dbReference type="GO" id="GO:0004222">
    <property type="term" value="F:metalloendopeptidase activity"/>
    <property type="evidence" value="ECO:0007669"/>
    <property type="project" value="InterPro"/>
</dbReference>
<evidence type="ECO:0000256" key="1">
    <source>
        <dbReference type="ARBA" id="ARBA00004370"/>
    </source>
</evidence>
<feature type="transmembrane region" description="Helical" evidence="14">
    <location>
        <begin position="9"/>
        <end position="27"/>
    </location>
</feature>
<dbReference type="InterPro" id="IPR027417">
    <property type="entry name" value="P-loop_NTPase"/>
</dbReference>
<evidence type="ECO:0000256" key="15">
    <source>
        <dbReference type="RuleBase" id="RU003651"/>
    </source>
</evidence>
<comment type="similarity">
    <text evidence="2 14">In the C-terminal section; belongs to the peptidase M41 family.</text>
</comment>
<keyword evidence="12 14" id="KW-0472">Membrane</keyword>
<keyword evidence="7 14" id="KW-0378">Hydrolase</keyword>
<comment type="similarity">
    <text evidence="13 14">In the central section; belongs to the AAA ATPase family.</text>
</comment>
<sequence>MKNFFLRNGILYVILILVTIGVVKMVAQQGTDPAEISYNQFKQSLAQQQLTDLTVQFDNNVYVIEGKYKNNAEKTFITKAPAWYGTTVVQDIDKANVKVNYEKTEGNSIWFTFFTSIIPFVLLILLFFFILNQSQGGGSRVMNFGKSKAKLYNEEKKRVTFGDVAGADEEKAELVEIVDFLKDNRRFAAIGARIPKGVLLVGPPGTGKTLLARAVAGEAKVPFFSISGSDFVEMFVGVGASRVRDLFEQAKKNAPCIIFIDEIDAVGRQRGAGLGGGHDEREQTLNQLLVEMDGFDANAGIIMIAATNRPDILDPALLRPGRFDRQILVNRPDVKGREAVLKVHARNKPLADDVKLSVIAQRTTGFSGADLENLLNEAALLTARNNKKKITMEEVDEAVDRVIAGPQKRSRVVSEKERKIVAYHEAGHVLCGFYVENADIVHKVTIVPRGQAGGYAMMLPKEDRYLATRNELLDRVTGLLGGRVAEEIIFGEVSTGASNDFEKATAIVRSMITQYGMSEKLATMVFGRSEGQGQVFLGRDLGHEQNYSDKIAYDIDIEMQELIRHCYTRASEIITEHREKLELLAQTLLVRETLDEEQIKQLLTEGKITTSDVVVNIQGNDKKESDEDEKKTDASTDEEQ</sequence>
<evidence type="ECO:0000256" key="8">
    <source>
        <dbReference type="ARBA" id="ARBA00022833"/>
    </source>
</evidence>
<dbReference type="GO" id="GO:0016887">
    <property type="term" value="F:ATP hydrolysis activity"/>
    <property type="evidence" value="ECO:0007669"/>
    <property type="project" value="UniProtKB-UniRule"/>
</dbReference>
<keyword evidence="10 14" id="KW-1133">Transmembrane helix</keyword>
<evidence type="ECO:0000256" key="9">
    <source>
        <dbReference type="ARBA" id="ARBA00022840"/>
    </source>
</evidence>
<feature type="binding site" evidence="14">
    <location>
        <position position="428"/>
    </location>
    <ligand>
        <name>Zn(2+)</name>
        <dbReference type="ChEBI" id="CHEBI:29105"/>
        <note>catalytic</note>
    </ligand>
</feature>
<evidence type="ECO:0000256" key="11">
    <source>
        <dbReference type="ARBA" id="ARBA00023049"/>
    </source>
</evidence>
<dbReference type="PANTHER" id="PTHR23076">
    <property type="entry name" value="METALLOPROTEASE M41 FTSH"/>
    <property type="match status" value="1"/>
</dbReference>
<proteinExistence type="inferred from homology"/>
<dbReference type="AlphaFoldDB" id="A0A926RU36"/>
<dbReference type="Pfam" id="PF06480">
    <property type="entry name" value="FtsH_ext"/>
    <property type="match status" value="1"/>
</dbReference>
<dbReference type="FunFam" id="3.40.50.300:FF:000001">
    <property type="entry name" value="ATP-dependent zinc metalloprotease FtsH"/>
    <property type="match status" value="1"/>
</dbReference>
<feature type="transmembrane region" description="Helical" evidence="14">
    <location>
        <begin position="109"/>
        <end position="131"/>
    </location>
</feature>
<keyword evidence="8 14" id="KW-0862">Zinc</keyword>
<dbReference type="InterPro" id="IPR011546">
    <property type="entry name" value="Pept_M41_FtsH_extracell"/>
</dbReference>
<comment type="caution">
    <text evidence="18">The sequence shown here is derived from an EMBL/GenBank/DDBJ whole genome shotgun (WGS) entry which is preliminary data.</text>
</comment>
<dbReference type="GO" id="GO:0005886">
    <property type="term" value="C:plasma membrane"/>
    <property type="evidence" value="ECO:0007669"/>
    <property type="project" value="UniProtKB-SubCell"/>
</dbReference>
<dbReference type="GO" id="GO:0006508">
    <property type="term" value="P:proteolysis"/>
    <property type="evidence" value="ECO:0007669"/>
    <property type="project" value="UniProtKB-KW"/>
</dbReference>
<dbReference type="FunFam" id="1.10.8.60:FF:000001">
    <property type="entry name" value="ATP-dependent zinc metalloprotease FtsH"/>
    <property type="match status" value="1"/>
</dbReference>
<organism evidence="18 19">
    <name type="scientific">Polycladospora coralii</name>
    <dbReference type="NCBI Taxonomy" id="2771432"/>
    <lineage>
        <taxon>Bacteria</taxon>
        <taxon>Bacillati</taxon>
        <taxon>Bacillota</taxon>
        <taxon>Bacilli</taxon>
        <taxon>Bacillales</taxon>
        <taxon>Thermoactinomycetaceae</taxon>
        <taxon>Polycladospora</taxon>
    </lineage>
</organism>
<dbReference type="Gene3D" id="1.20.58.760">
    <property type="entry name" value="Peptidase M41"/>
    <property type="match status" value="1"/>
</dbReference>
<dbReference type="Pfam" id="PF00004">
    <property type="entry name" value="AAA"/>
    <property type="match status" value="1"/>
</dbReference>
<dbReference type="Gene3D" id="3.40.50.300">
    <property type="entry name" value="P-loop containing nucleotide triphosphate hydrolases"/>
    <property type="match status" value="1"/>
</dbReference>